<keyword evidence="4" id="KW-1185">Reference proteome</keyword>
<evidence type="ECO:0000256" key="1">
    <source>
        <dbReference type="SAM" id="MobiDB-lite"/>
    </source>
</evidence>
<accession>A0A7W9UHM6</accession>
<dbReference type="InterPro" id="IPR018961">
    <property type="entry name" value="DnaJ_homolog_subfam-C_membr-28"/>
</dbReference>
<name>A0A7W9UHM6_9NOCA</name>
<sequence>MKHEHELPLTFCNPSAFAFDSETAIALLADRQIRKAIERGDFDDLPGSGEPLDLSDADDPDWWLKSFMKREGLAFLPPSIQLRKDDAALDDQLDQLSDEKAVRHEIAQFNERVLHARHQLPSGPPLITMLRDIEATVAAWADRKAARSGEARTQAREEAKSQKRSRRGVFRKLGRRRPRHRTEM</sequence>
<evidence type="ECO:0000259" key="2">
    <source>
        <dbReference type="Pfam" id="PF09350"/>
    </source>
</evidence>
<reference evidence="3 4" key="1">
    <citation type="submission" date="2020-08" db="EMBL/GenBank/DDBJ databases">
        <title>Sequencing the genomes of 1000 actinobacteria strains.</title>
        <authorList>
            <person name="Klenk H.-P."/>
        </authorList>
    </citation>
    <scope>NUCLEOTIDE SEQUENCE [LARGE SCALE GENOMIC DNA]</scope>
    <source>
        <strain evidence="3 4">DSM 43582</strain>
    </source>
</reference>
<dbReference type="AlphaFoldDB" id="A0A7W9UHM6"/>
<feature type="domain" description="DnaJ homologue subfamily C member 28 conserved" evidence="2">
    <location>
        <begin position="28"/>
        <end position="94"/>
    </location>
</feature>
<proteinExistence type="predicted"/>
<comment type="caution">
    <text evidence="3">The sequence shown here is derived from an EMBL/GenBank/DDBJ whole genome shotgun (WGS) entry which is preliminary data.</text>
</comment>
<evidence type="ECO:0000313" key="3">
    <source>
        <dbReference type="EMBL" id="MBB5913518.1"/>
    </source>
</evidence>
<dbReference type="EMBL" id="JACHIT010000001">
    <property type="protein sequence ID" value="MBB5913518.1"/>
    <property type="molecule type" value="Genomic_DNA"/>
</dbReference>
<feature type="region of interest" description="Disordered" evidence="1">
    <location>
        <begin position="144"/>
        <end position="184"/>
    </location>
</feature>
<feature type="compositionally biased region" description="Basic residues" evidence="1">
    <location>
        <begin position="162"/>
        <end position="184"/>
    </location>
</feature>
<protein>
    <recommendedName>
        <fullName evidence="2">DnaJ homologue subfamily C member 28 conserved domain-containing protein</fullName>
    </recommendedName>
</protein>
<gene>
    <name evidence="3" type="ORF">BJY24_002385</name>
</gene>
<evidence type="ECO:0000313" key="4">
    <source>
        <dbReference type="Proteomes" id="UP000540412"/>
    </source>
</evidence>
<dbReference type="RefSeq" id="WP_040744767.1">
    <property type="nucleotide sequence ID" value="NZ_JACHIT010000001.1"/>
</dbReference>
<dbReference type="Pfam" id="PF09350">
    <property type="entry name" value="DJC28_CD"/>
    <property type="match status" value="1"/>
</dbReference>
<feature type="compositionally biased region" description="Basic and acidic residues" evidence="1">
    <location>
        <begin position="144"/>
        <end position="161"/>
    </location>
</feature>
<dbReference type="Proteomes" id="UP000540412">
    <property type="component" value="Unassembled WGS sequence"/>
</dbReference>
<organism evidence="3 4">
    <name type="scientific">Nocardia transvalensis</name>
    <dbReference type="NCBI Taxonomy" id="37333"/>
    <lineage>
        <taxon>Bacteria</taxon>
        <taxon>Bacillati</taxon>
        <taxon>Actinomycetota</taxon>
        <taxon>Actinomycetes</taxon>
        <taxon>Mycobacteriales</taxon>
        <taxon>Nocardiaceae</taxon>
        <taxon>Nocardia</taxon>
    </lineage>
</organism>